<dbReference type="RefSeq" id="WP_180180024.1">
    <property type="nucleotide sequence ID" value="NZ_CADIJR010000002.1"/>
</dbReference>
<accession>A0A6J4ZIE7</accession>
<proteinExistence type="predicted"/>
<protein>
    <recommendedName>
        <fullName evidence="3">DUF1566 domain-containing protein</fullName>
    </recommendedName>
</protein>
<dbReference type="AlphaFoldDB" id="A0A6J4ZIE7"/>
<dbReference type="EMBL" id="CADIJR010000002">
    <property type="protein sequence ID" value="CAB3627872.1"/>
    <property type="molecule type" value="Genomic_DNA"/>
</dbReference>
<reference evidence="1 2" key="1">
    <citation type="submission" date="2020-04" db="EMBL/GenBank/DDBJ databases">
        <authorList>
            <person name="De Canck E."/>
        </authorList>
    </citation>
    <scope>NUCLEOTIDE SEQUENCE [LARGE SCALE GENOMIC DNA]</scope>
    <source>
        <strain evidence="1 2">LMG 26845</strain>
    </source>
</reference>
<evidence type="ECO:0000313" key="2">
    <source>
        <dbReference type="Proteomes" id="UP000507979"/>
    </source>
</evidence>
<evidence type="ECO:0000313" key="1">
    <source>
        <dbReference type="EMBL" id="CAB3627872.1"/>
    </source>
</evidence>
<name>A0A6J4ZIE7_9BURK</name>
<organism evidence="1 2">
    <name type="scientific">Achromobacter insuavis</name>
    <dbReference type="NCBI Taxonomy" id="1287735"/>
    <lineage>
        <taxon>Bacteria</taxon>
        <taxon>Pseudomonadati</taxon>
        <taxon>Pseudomonadota</taxon>
        <taxon>Betaproteobacteria</taxon>
        <taxon>Burkholderiales</taxon>
        <taxon>Alcaligenaceae</taxon>
        <taxon>Achromobacter</taxon>
    </lineage>
</organism>
<dbReference type="Proteomes" id="UP000507979">
    <property type="component" value="Unassembled WGS sequence"/>
</dbReference>
<gene>
    <name evidence="1" type="ORF">LMG26845_00505</name>
</gene>
<keyword evidence="2" id="KW-1185">Reference proteome</keyword>
<sequence>MTAIATTAPVIGQEWPEQGGIYIGSRLIYGAMHHVVIPGSKEFDLVDVEFKDLASAVTERGEVNGHADWRAPDQEDMMLAYINVPDLFEKGDWYWTNKPLGSYRAWAVLFESGDVYRWGRSLEFRVRPVRSIIASPL</sequence>
<evidence type="ECO:0008006" key="3">
    <source>
        <dbReference type="Google" id="ProtNLM"/>
    </source>
</evidence>
<dbReference type="GeneID" id="92896344"/>